<dbReference type="AlphaFoldDB" id="A0A0E3Z3A3"/>
<organism evidence="7 8">
    <name type="scientific">Pseudoxanthomonas suwonensis</name>
    <dbReference type="NCBI Taxonomy" id="314722"/>
    <lineage>
        <taxon>Bacteria</taxon>
        <taxon>Pseudomonadati</taxon>
        <taxon>Pseudomonadota</taxon>
        <taxon>Gammaproteobacteria</taxon>
        <taxon>Lysobacterales</taxon>
        <taxon>Lysobacteraceae</taxon>
        <taxon>Pseudoxanthomonas</taxon>
    </lineage>
</organism>
<dbReference type="InterPro" id="IPR011013">
    <property type="entry name" value="Gal_mutarotase_sf_dom"/>
</dbReference>
<comment type="catalytic activity">
    <reaction evidence="1">
        <text>alpha-D-glucose 6-phosphate = beta-D-glucose 6-phosphate</text>
        <dbReference type="Rhea" id="RHEA:16249"/>
        <dbReference type="ChEBI" id="CHEBI:58225"/>
        <dbReference type="ChEBI" id="CHEBI:58247"/>
        <dbReference type="EC" id="5.1.3.15"/>
    </reaction>
</comment>
<dbReference type="SUPFAM" id="SSF53955">
    <property type="entry name" value="Lysozyme-like"/>
    <property type="match status" value="1"/>
</dbReference>
<dbReference type="InterPro" id="IPR036366">
    <property type="entry name" value="PGBDSf"/>
</dbReference>
<feature type="signal peptide" evidence="4">
    <location>
        <begin position="1"/>
        <end position="18"/>
    </location>
</feature>
<dbReference type="EMBL" id="CP011144">
    <property type="protein sequence ID" value="AKC88289.1"/>
    <property type="molecule type" value="Genomic_DNA"/>
</dbReference>
<dbReference type="Gene3D" id="1.10.101.10">
    <property type="entry name" value="PGBD-like superfamily/PGBD"/>
    <property type="match status" value="1"/>
</dbReference>
<accession>A0A0E3Z3A3</accession>
<dbReference type="SUPFAM" id="SSF74650">
    <property type="entry name" value="Galactose mutarotase-like"/>
    <property type="match status" value="1"/>
</dbReference>
<dbReference type="Pfam" id="PF01263">
    <property type="entry name" value="Aldose_epim"/>
    <property type="match status" value="1"/>
</dbReference>
<dbReference type="Gene3D" id="2.70.98.10">
    <property type="match status" value="1"/>
</dbReference>
<dbReference type="Pfam" id="PF01471">
    <property type="entry name" value="PG_binding_1"/>
    <property type="match status" value="1"/>
</dbReference>
<dbReference type="Gene3D" id="1.10.530.10">
    <property type="match status" value="1"/>
</dbReference>
<evidence type="ECO:0000259" key="5">
    <source>
        <dbReference type="Pfam" id="PF01471"/>
    </source>
</evidence>
<dbReference type="EC" id="5.1.3.15" evidence="3"/>
<evidence type="ECO:0000256" key="1">
    <source>
        <dbReference type="ARBA" id="ARBA00001096"/>
    </source>
</evidence>
<evidence type="ECO:0000256" key="2">
    <source>
        <dbReference type="ARBA" id="ARBA00005866"/>
    </source>
</evidence>
<dbReference type="NCBIfam" id="TIGR02283">
    <property type="entry name" value="MltB_2"/>
    <property type="match status" value="1"/>
</dbReference>
<evidence type="ECO:0000313" key="7">
    <source>
        <dbReference type="EMBL" id="AKC88289.1"/>
    </source>
</evidence>
<reference evidence="7 8" key="1">
    <citation type="journal article" date="2015" name="Genome Announc.">
        <title>Complete Genome Sequence of Pseudoxanthomonas suwonensis Strain J1, a Cellulose-Degrading Bacterium Isolated from Leaf- and Wood-Enriched Soil.</title>
        <authorList>
            <person name="Hou L."/>
            <person name="Jiang J."/>
            <person name="Xu Z."/>
            <person name="Zhou Y."/>
            <person name="Leung F.C."/>
        </authorList>
    </citation>
    <scope>NUCLEOTIDE SEQUENCE [LARGE SCALE GENOMIC DNA]</scope>
    <source>
        <strain evidence="7 8">J1</strain>
    </source>
</reference>
<keyword evidence="8" id="KW-1185">Reference proteome</keyword>
<comment type="similarity">
    <text evidence="2">Belongs to the glucose-6-phosphate 1-epimerase family.</text>
</comment>
<dbReference type="InterPro" id="IPR043426">
    <property type="entry name" value="MltB-like"/>
</dbReference>
<feature type="domain" description="Transglycosylase SLT" evidence="6">
    <location>
        <begin position="23"/>
        <end position="314"/>
    </location>
</feature>
<dbReference type="InterPro" id="IPR036365">
    <property type="entry name" value="PGBD-like_sf"/>
</dbReference>
<name>A0A0E3Z3A3_9GAMM</name>
<dbReference type="GO" id="GO:0009253">
    <property type="term" value="P:peptidoglycan catabolic process"/>
    <property type="evidence" value="ECO:0007669"/>
    <property type="project" value="TreeGrafter"/>
</dbReference>
<dbReference type="InterPro" id="IPR008183">
    <property type="entry name" value="Aldose_1/G6P_1-epimerase"/>
</dbReference>
<evidence type="ECO:0000256" key="4">
    <source>
        <dbReference type="SAM" id="SignalP"/>
    </source>
</evidence>
<dbReference type="GO" id="GO:0008933">
    <property type="term" value="F:peptidoglycan lytic transglycosylase activity"/>
    <property type="evidence" value="ECO:0007669"/>
    <property type="project" value="TreeGrafter"/>
</dbReference>
<evidence type="ECO:0000259" key="6">
    <source>
        <dbReference type="Pfam" id="PF13406"/>
    </source>
</evidence>
<dbReference type="GO" id="GO:0047938">
    <property type="term" value="F:glucose-6-phosphate 1-epimerase activity"/>
    <property type="evidence" value="ECO:0007669"/>
    <property type="project" value="UniProtKB-EC"/>
</dbReference>
<feature type="domain" description="Peptidoglycan binding-like" evidence="5">
    <location>
        <begin position="335"/>
        <end position="391"/>
    </location>
</feature>
<dbReference type="SUPFAM" id="SSF47090">
    <property type="entry name" value="PGBD-like"/>
    <property type="match status" value="1"/>
</dbReference>
<evidence type="ECO:0000256" key="3">
    <source>
        <dbReference type="ARBA" id="ARBA00012083"/>
    </source>
</evidence>
<evidence type="ECO:0000313" key="8">
    <source>
        <dbReference type="Proteomes" id="UP000033067"/>
    </source>
</evidence>
<dbReference type="Pfam" id="PF13406">
    <property type="entry name" value="SLT_2"/>
    <property type="match status" value="1"/>
</dbReference>
<dbReference type="PATRIC" id="fig|314722.6.peg.1788"/>
<keyword evidence="4" id="KW-0732">Signal</keyword>
<dbReference type="PANTHER" id="PTHR30163">
    <property type="entry name" value="MEMBRANE-BOUND LYTIC MUREIN TRANSGLYCOSYLASE B"/>
    <property type="match status" value="1"/>
</dbReference>
<dbReference type="InterPro" id="IPR023346">
    <property type="entry name" value="Lysozyme-like_dom_sf"/>
</dbReference>
<dbReference type="Proteomes" id="UP000033067">
    <property type="component" value="Chromosome"/>
</dbReference>
<proteinExistence type="inferred from homology"/>
<dbReference type="CDD" id="cd09020">
    <property type="entry name" value="D-hex-6-P-epi_like"/>
    <property type="match status" value="1"/>
</dbReference>
<dbReference type="GO" id="GO:0005975">
    <property type="term" value="P:carbohydrate metabolic process"/>
    <property type="evidence" value="ECO:0007669"/>
    <property type="project" value="InterPro"/>
</dbReference>
<dbReference type="CDD" id="cd13399">
    <property type="entry name" value="Slt35-like"/>
    <property type="match status" value="1"/>
</dbReference>
<feature type="chain" id="PRO_5002415971" description="glucose-6-phosphate 1-epimerase" evidence="4">
    <location>
        <begin position="19"/>
        <end position="719"/>
    </location>
</feature>
<dbReference type="InterPro" id="IPR031304">
    <property type="entry name" value="SLT_2"/>
</dbReference>
<dbReference type="PANTHER" id="PTHR30163:SF10">
    <property type="entry name" value="TRANSGLYCOLASE-RELATED"/>
    <property type="match status" value="1"/>
</dbReference>
<gene>
    <name evidence="7" type="ORF">WQ53_08320</name>
</gene>
<dbReference type="InterPro" id="IPR025532">
    <property type="entry name" value="G6P_1-epimerase"/>
</dbReference>
<protein>
    <recommendedName>
        <fullName evidence="3">glucose-6-phosphate 1-epimerase</fullName>
        <ecNumber evidence="3">5.1.3.15</ecNumber>
    </recommendedName>
</protein>
<dbReference type="Gene3D" id="1.10.8.350">
    <property type="entry name" value="Bacterial muramidase"/>
    <property type="match status" value="1"/>
</dbReference>
<dbReference type="InterPro" id="IPR011970">
    <property type="entry name" value="MltB_2"/>
</dbReference>
<sequence length="719" mass="76685">MRIATLTLLLAASAAVQAQDAAFQRCLAAMQPHAAARGIDAASFARYTADLQPDPTVLPLLDAQPEFTTPIWDYLAGLVDDQRVADGRALLATHRDLLARLQAEYGVDPETVVAVWGVESDYGRVTGKRALRTSLATLACEGRRQSFFRGEFLALLSLLQSGDLADPHLTGSWAGAFGQTQFIPSTYARIAVDGDGDGRRDLVGSIPDALASTANYLRRAGWRRGEPWGYEVRLPAGFDATLAGRKAKRPLADWVARGVVRVDGGAIAPSQAPAALLLPSGPKGPAFLAFANYDAIYSYNAAESYALAIATLADRLRGGNGIAAAWPTDDPGLSRAQRRELQTLLLTRGHDIGQADGMIGSATRRAIAAEQQRLGLQPADGRAGRRILDALRASAPAAPAPLPSSTAFALPTAYPSLLQSPSPTSRKALNKMQEVPGLALGKFEGLDALLVDTPLAKAAVSLFGGQVVSFAPAGQADVFWLSPLRASLPTPIRGGAPVCWPYFGRQGQTNEVPAHGFVRTLPWQLVAARREADGTVVLELEPPALQDLALRLRMQLRIGRTLEQRLSTTNTGPAPVRFTEALHNYFRVSDVAAVRIEGLDGLTFLDKNDGGNAHVQRGHWDLHDPRDPGRADRLFPGAGGSYRLVDPGLRRRIDLDVQDGRSVVVWNPGEAGAARMADVGAHWREFVCLEAANAGPDVVELAPGATHALVQTIAVSPLD</sequence>
<dbReference type="InterPro" id="IPR002477">
    <property type="entry name" value="Peptidoglycan-bd-like"/>
</dbReference>
<dbReference type="KEGG" id="psuw:WQ53_08320"/>
<dbReference type="InterPro" id="IPR014718">
    <property type="entry name" value="GH-type_carb-bd"/>
</dbReference>
<dbReference type="GO" id="GO:0030246">
    <property type="term" value="F:carbohydrate binding"/>
    <property type="evidence" value="ECO:0007669"/>
    <property type="project" value="InterPro"/>
</dbReference>